<sequence length="1039" mass="112367">MGWLGAVGQQVRNLLSLPRPLPLDEVRHVEFDSPPRPIDRLFLEMAAAGPARVTRDEALSVAAVQKGRNSLCSIATLPLVLYKGLEIVRLTWLEQIDPDVPNVVTLAQTIEDLAFEGISWWLITAQDSDGYPMAARHLDVGAVSLDPPKGDFNPFPSGRDGRGVPVVWVHGQPVTADRLIRFDSPNPGLLRANARSIRRALLLDRLAATYADNPRPTDYFTDRDDPTVDPMNDDEVDAFLADWAAQRKRRATGWIPGAVQRVDVSSPSPAELQLVELQRQVTLEIANGLGVDPEDLGVSTTSRTYFNAADRRMSKINEHFAPYMEAITQRLSMGDVTRRGYRVAFDLSNYLKPDPGAQVAYWKGLKDMGAMDADEIRSAAGLSGPAPKSKPKPVPAPAEGEPAQDAEPGQVDADDPATLTFDGPSTLTLDAEVLGFRVDTERRTIEGLALPYGKTASKYGTKFLFEPGSLRWSDPTRVKLLRDHDYRQPLGRAVELTDTPRGLKVKFTVAPGAAGDEALALADHGTLDGLSVGVDFDLAADTVPDPDQKGTVRVRRADLRETSLTAVPAFDDARVSKVRAQREDGGSGMPDEQESPETQTTPPATGGINLDQGQLTALLTRPGAIQALVQAQQPQQPERPAAPQGGLVLSAEQVDGLIRGGQLGALLGVPQLTPAPRPEAERRPTVDPTRRTITASVEDPLPYRFDRQGNLTRGTHDFSSDLIAGSKGDGVALERAQAFMRDQFDAAMRRVQFDTDRADVAPLNPTRNRPDLYVDQREFRSPIWEAINKGTLSDSTPFVLPKFNTASGLVSTHTEGTEPTAGTYTATSQTITPVPVSGIVNITREAWDQGGNPQLSGIIWRQMVRAWFEALEAAAVAVLDAATPTPITITAGAVNGALDQALTSAFASLQFVRGGFSMTDMFTQVDLYKALVAAVDDDGRRLFPALGPANANGTARSRWAALDINGVTALPAWALAASGTVAASSYLFDRESVHGWATAPQRLQFEYRVAYVDLAIWGYRAAAITDLSGVREVIYDPTA</sequence>
<dbReference type="NCBIfam" id="TIGR01543">
    <property type="entry name" value="proheadase_HK97"/>
    <property type="match status" value="1"/>
</dbReference>
<dbReference type="SUPFAM" id="SSF56563">
    <property type="entry name" value="Major capsid protein gp5"/>
    <property type="match status" value="1"/>
</dbReference>
<dbReference type="InterPro" id="IPR006944">
    <property type="entry name" value="Phage/GTA_portal"/>
</dbReference>
<keyword evidence="7" id="KW-1185">Reference proteome</keyword>
<evidence type="ECO:0000256" key="1">
    <source>
        <dbReference type="ARBA" id="ARBA00022612"/>
    </source>
</evidence>
<feature type="compositionally biased region" description="Basic and acidic residues" evidence="4">
    <location>
        <begin position="574"/>
        <end position="585"/>
    </location>
</feature>
<feature type="region of interest" description="Disordered" evidence="4">
    <location>
        <begin position="574"/>
        <end position="610"/>
    </location>
</feature>
<comment type="caution">
    <text evidence="6">The sequence shown here is derived from an EMBL/GenBank/DDBJ whole genome shotgun (WGS) entry which is preliminary data.</text>
</comment>
<evidence type="ECO:0000313" key="7">
    <source>
        <dbReference type="Proteomes" id="UP000070620"/>
    </source>
</evidence>
<dbReference type="Pfam" id="PF04586">
    <property type="entry name" value="Peptidase_S78"/>
    <property type="match status" value="1"/>
</dbReference>
<dbReference type="Gene3D" id="3.30.1120.70">
    <property type="match status" value="1"/>
</dbReference>
<accession>A0A136PUC6</accession>
<keyword evidence="3" id="KW-0378">Hydrolase</keyword>
<feature type="region of interest" description="Disordered" evidence="4">
    <location>
        <begin position="380"/>
        <end position="424"/>
    </location>
</feature>
<dbReference type="GO" id="GO:0006508">
    <property type="term" value="P:proteolysis"/>
    <property type="evidence" value="ECO:0007669"/>
    <property type="project" value="UniProtKB-KW"/>
</dbReference>
<feature type="region of interest" description="Disordered" evidence="4">
    <location>
        <begin position="669"/>
        <end position="688"/>
    </location>
</feature>
<dbReference type="EMBL" id="LRQV01000029">
    <property type="protein sequence ID" value="KXK61957.1"/>
    <property type="molecule type" value="Genomic_DNA"/>
</dbReference>
<evidence type="ECO:0000256" key="2">
    <source>
        <dbReference type="ARBA" id="ARBA00022670"/>
    </source>
</evidence>
<evidence type="ECO:0000259" key="5">
    <source>
        <dbReference type="Pfam" id="PF04586"/>
    </source>
</evidence>
<keyword evidence="2" id="KW-0645">Protease</keyword>
<dbReference type="OrthoDB" id="3268650at2"/>
<name>A0A136PUC6_9ACTN</name>
<reference evidence="6 7" key="1">
    <citation type="submission" date="2016-01" db="EMBL/GenBank/DDBJ databases">
        <title>Whole genome sequence and analysis of Micromonospora rosaria DSM 803, which can produce antibacterial substance rosamicin.</title>
        <authorList>
            <person name="Yang H."/>
            <person name="He X."/>
            <person name="Zhu D."/>
        </authorList>
    </citation>
    <scope>NUCLEOTIDE SEQUENCE [LARGE SCALE GENOMIC DNA]</scope>
    <source>
        <strain evidence="6 7">DSM 803</strain>
    </source>
</reference>
<dbReference type="RefSeq" id="WP_157527369.1">
    <property type="nucleotide sequence ID" value="NZ_JBIUBN010000011.1"/>
</dbReference>
<protein>
    <recommendedName>
        <fullName evidence="5">Prohead serine protease domain-containing protein</fullName>
    </recommendedName>
</protein>
<feature type="domain" description="Prohead serine protease" evidence="5">
    <location>
        <begin position="441"/>
        <end position="579"/>
    </location>
</feature>
<dbReference type="Pfam" id="PF04860">
    <property type="entry name" value="Phage_portal"/>
    <property type="match status" value="1"/>
</dbReference>
<dbReference type="InterPro" id="IPR054613">
    <property type="entry name" value="Peptidase_S78_dom"/>
</dbReference>
<evidence type="ECO:0000313" key="6">
    <source>
        <dbReference type="EMBL" id="KXK61957.1"/>
    </source>
</evidence>
<evidence type="ECO:0000256" key="3">
    <source>
        <dbReference type="ARBA" id="ARBA00022801"/>
    </source>
</evidence>
<dbReference type="Proteomes" id="UP000070620">
    <property type="component" value="Unassembled WGS sequence"/>
</dbReference>
<feature type="compositionally biased region" description="Basic and acidic residues" evidence="4">
    <location>
        <begin position="678"/>
        <end position="688"/>
    </location>
</feature>
<keyword evidence="1" id="KW-1188">Viral release from host cell</keyword>
<dbReference type="Gene3D" id="1.20.1270.210">
    <property type="match status" value="1"/>
</dbReference>
<dbReference type="Gene3D" id="3.40.140.120">
    <property type="match status" value="1"/>
</dbReference>
<dbReference type="InterPro" id="IPR006433">
    <property type="entry name" value="Prohead_protease"/>
</dbReference>
<proteinExistence type="predicted"/>
<evidence type="ECO:0000256" key="4">
    <source>
        <dbReference type="SAM" id="MobiDB-lite"/>
    </source>
</evidence>
<gene>
    <name evidence="6" type="ORF">AWW66_10985</name>
</gene>
<dbReference type="AlphaFoldDB" id="A0A136PUC6"/>
<organism evidence="6 7">
    <name type="scientific">Micromonospora rosaria</name>
    <dbReference type="NCBI Taxonomy" id="47874"/>
    <lineage>
        <taxon>Bacteria</taxon>
        <taxon>Bacillati</taxon>
        <taxon>Actinomycetota</taxon>
        <taxon>Actinomycetes</taxon>
        <taxon>Micromonosporales</taxon>
        <taxon>Micromonosporaceae</taxon>
        <taxon>Micromonospora</taxon>
    </lineage>
</organism>
<dbReference type="GO" id="GO:0008233">
    <property type="term" value="F:peptidase activity"/>
    <property type="evidence" value="ECO:0007669"/>
    <property type="project" value="UniProtKB-KW"/>
</dbReference>